<sequence length="125" mass="13212">MTALKTNILLLATLLAKLATAQPNEAIVIPSSLPGCTSAITLTQSRLSTPPFWAQCSWDGTMTVYPATVTIDDPVDCHGCTDVRVTTVPMVHCPAMIISTVVHVETPSTSYRTVCAASPTPTPMP</sequence>
<reference evidence="3" key="1">
    <citation type="journal article" date="2015" name="Genome Announc.">
        <title>Draft whole-genome sequence of the biocontrol agent Trichoderma harzianum T6776.</title>
        <authorList>
            <person name="Baroncelli R."/>
            <person name="Piaggeschi G."/>
            <person name="Fiorini L."/>
            <person name="Bertolini E."/>
            <person name="Zapparata A."/>
            <person name="Pe M.E."/>
            <person name="Sarrocco S."/>
            <person name="Vannacci G."/>
        </authorList>
    </citation>
    <scope>NUCLEOTIDE SEQUENCE [LARGE SCALE GENOMIC DNA]</scope>
    <source>
        <strain evidence="3">T6776</strain>
    </source>
</reference>
<organism evidence="2 3">
    <name type="scientific">Trichoderma harzianum</name>
    <name type="common">Hypocrea lixii</name>
    <dbReference type="NCBI Taxonomy" id="5544"/>
    <lineage>
        <taxon>Eukaryota</taxon>
        <taxon>Fungi</taxon>
        <taxon>Dikarya</taxon>
        <taxon>Ascomycota</taxon>
        <taxon>Pezizomycotina</taxon>
        <taxon>Sordariomycetes</taxon>
        <taxon>Hypocreomycetidae</taxon>
        <taxon>Hypocreales</taxon>
        <taxon>Hypocreaceae</taxon>
        <taxon>Trichoderma</taxon>
    </lineage>
</organism>
<proteinExistence type="predicted"/>
<dbReference type="EMBL" id="JOKZ01000715">
    <property type="protein sequence ID" value="KKO96832.1"/>
    <property type="molecule type" value="Genomic_DNA"/>
</dbReference>
<protein>
    <submittedName>
        <fullName evidence="2">Uncharacterized protein</fullName>
    </submittedName>
</protein>
<dbReference type="Proteomes" id="UP000034112">
    <property type="component" value="Unassembled WGS sequence"/>
</dbReference>
<comment type="caution">
    <text evidence="2">The sequence shown here is derived from an EMBL/GenBank/DDBJ whole genome shotgun (WGS) entry which is preliminary data.</text>
</comment>
<gene>
    <name evidence="2" type="ORF">THAR02_11066</name>
</gene>
<feature type="signal peptide" evidence="1">
    <location>
        <begin position="1"/>
        <end position="21"/>
    </location>
</feature>
<evidence type="ECO:0000256" key="1">
    <source>
        <dbReference type="SAM" id="SignalP"/>
    </source>
</evidence>
<dbReference type="AlphaFoldDB" id="A0A0F9X7M9"/>
<evidence type="ECO:0000313" key="3">
    <source>
        <dbReference type="Proteomes" id="UP000034112"/>
    </source>
</evidence>
<dbReference type="OrthoDB" id="5233988at2759"/>
<name>A0A0F9X7M9_TRIHA</name>
<keyword evidence="1" id="KW-0732">Signal</keyword>
<feature type="chain" id="PRO_5002529770" evidence="1">
    <location>
        <begin position="22"/>
        <end position="125"/>
    </location>
</feature>
<accession>A0A0F9X7M9</accession>
<dbReference type="OMA" id="CHECEHL"/>
<evidence type="ECO:0000313" key="2">
    <source>
        <dbReference type="EMBL" id="KKO96832.1"/>
    </source>
</evidence>